<sequence length="128" mass="14058">MTSSNAGPYDILACTERAPTAAEVFAPRPDDPLPSLVVNVPFPYATPPSRTNSTRADATAIGPQLQAIYKRRVSQPAQLPTNPYGYSNGSQSLYSKYPAEVIPRLKTPAEVRVSRYDRKVIVQEKHTL</sequence>
<dbReference type="Proteomes" id="UP000053201">
    <property type="component" value="Unassembled WGS sequence"/>
</dbReference>
<dbReference type="GeneID" id="27691244"/>
<protein>
    <submittedName>
        <fullName evidence="1">Uncharacterized protein</fullName>
    </submittedName>
</protein>
<evidence type="ECO:0000313" key="2">
    <source>
        <dbReference type="Proteomes" id="UP000053201"/>
    </source>
</evidence>
<dbReference type="EMBL" id="KQ257468">
    <property type="protein sequence ID" value="KNC96476.1"/>
    <property type="molecule type" value="Genomic_DNA"/>
</dbReference>
<dbReference type="AlphaFoldDB" id="A0A0L0H6E1"/>
<dbReference type="VEuPathDB" id="FungiDB:SPPG_08066"/>
<dbReference type="RefSeq" id="XP_016604516.1">
    <property type="nucleotide sequence ID" value="XM_016756219.1"/>
</dbReference>
<keyword evidence="2" id="KW-1185">Reference proteome</keyword>
<accession>A0A0L0H6E1</accession>
<proteinExistence type="predicted"/>
<organism evidence="1 2">
    <name type="scientific">Spizellomyces punctatus (strain DAOM BR117)</name>
    <dbReference type="NCBI Taxonomy" id="645134"/>
    <lineage>
        <taxon>Eukaryota</taxon>
        <taxon>Fungi</taxon>
        <taxon>Fungi incertae sedis</taxon>
        <taxon>Chytridiomycota</taxon>
        <taxon>Chytridiomycota incertae sedis</taxon>
        <taxon>Chytridiomycetes</taxon>
        <taxon>Spizellomycetales</taxon>
        <taxon>Spizellomycetaceae</taxon>
        <taxon>Spizellomyces</taxon>
    </lineage>
</organism>
<gene>
    <name evidence="1" type="ORF">SPPG_08066</name>
</gene>
<dbReference type="OrthoDB" id="10279263at2759"/>
<name>A0A0L0H6E1_SPIPD</name>
<evidence type="ECO:0000313" key="1">
    <source>
        <dbReference type="EMBL" id="KNC96476.1"/>
    </source>
</evidence>
<reference evidence="1 2" key="1">
    <citation type="submission" date="2009-08" db="EMBL/GenBank/DDBJ databases">
        <title>The Genome Sequence of Spizellomyces punctatus strain DAOM BR117.</title>
        <authorList>
            <consortium name="The Broad Institute Genome Sequencing Platform"/>
            <person name="Russ C."/>
            <person name="Cuomo C."/>
            <person name="Shea T."/>
            <person name="Young S.K."/>
            <person name="Zeng Q."/>
            <person name="Koehrsen M."/>
            <person name="Haas B."/>
            <person name="Borodovsky M."/>
            <person name="Guigo R."/>
            <person name="Alvarado L."/>
            <person name="Berlin A."/>
            <person name="Bochicchio J."/>
            <person name="Borenstein D."/>
            <person name="Chapman S."/>
            <person name="Chen Z."/>
            <person name="Engels R."/>
            <person name="Freedman E."/>
            <person name="Gellesch M."/>
            <person name="Goldberg J."/>
            <person name="Griggs A."/>
            <person name="Gujja S."/>
            <person name="Heiman D."/>
            <person name="Hepburn T."/>
            <person name="Howarth C."/>
            <person name="Jen D."/>
            <person name="Larson L."/>
            <person name="Lewis B."/>
            <person name="Mehta T."/>
            <person name="Park D."/>
            <person name="Pearson M."/>
            <person name="Roberts A."/>
            <person name="Saif S."/>
            <person name="Shenoy N."/>
            <person name="Sisk P."/>
            <person name="Stolte C."/>
            <person name="Sykes S."/>
            <person name="Thomson T."/>
            <person name="Walk T."/>
            <person name="White J."/>
            <person name="Yandava C."/>
            <person name="Burger G."/>
            <person name="Gray M.W."/>
            <person name="Holland P.W.H."/>
            <person name="King N."/>
            <person name="Lang F.B.F."/>
            <person name="Roger A.J."/>
            <person name="Ruiz-Trillo I."/>
            <person name="Lander E."/>
            <person name="Nusbaum C."/>
        </authorList>
    </citation>
    <scope>NUCLEOTIDE SEQUENCE [LARGE SCALE GENOMIC DNA]</scope>
    <source>
        <strain evidence="1 2">DAOM BR117</strain>
    </source>
</reference>
<dbReference type="InParanoid" id="A0A0L0H6E1"/>